<feature type="transmembrane region" description="Helical" evidence="7">
    <location>
        <begin position="333"/>
        <end position="357"/>
    </location>
</feature>
<dbReference type="PANTHER" id="PTHR30489">
    <property type="entry name" value="LIPOPROTEIN-RELEASING SYSTEM TRANSMEMBRANE PROTEIN LOLE"/>
    <property type="match status" value="1"/>
</dbReference>
<evidence type="ECO:0000256" key="4">
    <source>
        <dbReference type="ARBA" id="ARBA00022692"/>
    </source>
</evidence>
<evidence type="ECO:0000256" key="7">
    <source>
        <dbReference type="SAM" id="Phobius"/>
    </source>
</evidence>
<dbReference type="GO" id="GO:0098797">
    <property type="term" value="C:plasma membrane protein complex"/>
    <property type="evidence" value="ECO:0007669"/>
    <property type="project" value="TreeGrafter"/>
</dbReference>
<reference evidence="9" key="1">
    <citation type="submission" date="2014-02" db="EMBL/GenBank/DDBJ databases">
        <title>Screening of novel PKS from marine sediment.</title>
        <authorList>
            <person name="Xie F."/>
            <person name="Fu C."/>
            <person name="Dai H."/>
            <person name="Zhang L."/>
        </authorList>
    </citation>
    <scope>NUCLEOTIDE SEQUENCE</scope>
</reference>
<dbReference type="GO" id="GO:0044874">
    <property type="term" value="P:lipoprotein localization to outer membrane"/>
    <property type="evidence" value="ECO:0007669"/>
    <property type="project" value="TreeGrafter"/>
</dbReference>
<organism evidence="9">
    <name type="scientific">uncultured bacterium 12-5D</name>
    <dbReference type="NCBI Taxonomy" id="1497524"/>
    <lineage>
        <taxon>Bacteria</taxon>
        <taxon>environmental samples</taxon>
    </lineage>
</organism>
<dbReference type="PANTHER" id="PTHR30489:SF0">
    <property type="entry name" value="LIPOPROTEIN-RELEASING SYSTEM TRANSMEMBRANE PROTEIN LOLE"/>
    <property type="match status" value="1"/>
</dbReference>
<accession>A0A059U0Z5</accession>
<comment type="similarity">
    <text evidence="2">Belongs to the ABC-4 integral membrane protein family. LolC/E subfamily.</text>
</comment>
<feature type="transmembrane region" description="Helical" evidence="7">
    <location>
        <begin position="284"/>
        <end position="313"/>
    </location>
</feature>
<keyword evidence="5 7" id="KW-1133">Transmembrane helix</keyword>
<evidence type="ECO:0000256" key="5">
    <source>
        <dbReference type="ARBA" id="ARBA00022989"/>
    </source>
</evidence>
<dbReference type="InterPro" id="IPR003838">
    <property type="entry name" value="ABC3_permease_C"/>
</dbReference>
<comment type="subcellular location">
    <subcellularLocation>
        <location evidence="1">Cell membrane</location>
        <topology evidence="1">Multi-pass membrane protein</topology>
    </subcellularLocation>
</comment>
<keyword evidence="4 7" id="KW-0812">Transmembrane</keyword>
<gene>
    <name evidence="9" type="ORF">5d10</name>
</gene>
<dbReference type="InterPro" id="IPR051447">
    <property type="entry name" value="Lipoprotein-release_system"/>
</dbReference>
<evidence type="ECO:0000256" key="2">
    <source>
        <dbReference type="ARBA" id="ARBA00005236"/>
    </source>
</evidence>
<feature type="transmembrane region" description="Helical" evidence="7">
    <location>
        <begin position="238"/>
        <end position="263"/>
    </location>
</feature>
<dbReference type="AlphaFoldDB" id="A0A059U0Z5"/>
<evidence type="ECO:0000259" key="8">
    <source>
        <dbReference type="Pfam" id="PF02687"/>
    </source>
</evidence>
<keyword evidence="3" id="KW-1003">Cell membrane</keyword>
<dbReference type="Pfam" id="PF02687">
    <property type="entry name" value="FtsX"/>
    <property type="match status" value="1"/>
</dbReference>
<evidence type="ECO:0000256" key="3">
    <source>
        <dbReference type="ARBA" id="ARBA00022475"/>
    </source>
</evidence>
<evidence type="ECO:0000256" key="6">
    <source>
        <dbReference type="ARBA" id="ARBA00023136"/>
    </source>
</evidence>
<protein>
    <submittedName>
        <fullName evidence="9">ABC transporter permease</fullName>
    </submittedName>
</protein>
<proteinExistence type="inferred from homology"/>
<dbReference type="EMBL" id="KJ508012">
    <property type="protein sequence ID" value="AHZ46168.1"/>
    <property type="molecule type" value="Genomic_DNA"/>
</dbReference>
<name>A0A059U0Z5_9BACT</name>
<evidence type="ECO:0000313" key="9">
    <source>
        <dbReference type="EMBL" id="AHZ46168.1"/>
    </source>
</evidence>
<evidence type="ECO:0000256" key="1">
    <source>
        <dbReference type="ARBA" id="ARBA00004651"/>
    </source>
</evidence>
<sequence>MFENLRDSFIHAQAQGHLQVYKKGYLERGSIDPARYFLTAEEFQAIKDIAEADERIHLAAGSMHLSGYLNVGDISAIFVGRAMVPSEQKTIFERAERIHPENQIRDGEALTDDTPFGIAVADGLAESLELKTGDQVILMAPTLDGQMNALDATAQLVFENFDQAVSDKLIALPLPLAQMLYDTEGVAFVVMLLENRADLDAVRADLEVAFEENGLPFITKSWEEMSELYGRTKAMFDIIFSVVFVILSVIVSMSVMNTIGMAVMERTNEIGTLRAMGLRRLGVIKVFAIESALLGIIGCIVGLAVTVGVWYAVEILRPMWVPPMVARQVRWQILLVPEYLIVTFLFLALLTMGAAIFPARRAARAGIVDSLGHT</sequence>
<feature type="domain" description="ABC3 transporter permease C-terminal" evidence="8">
    <location>
        <begin position="242"/>
        <end position="365"/>
    </location>
</feature>
<keyword evidence="6 7" id="KW-0472">Membrane</keyword>